<comment type="caution">
    <text evidence="2">The sequence shown here is derived from an EMBL/GenBank/DDBJ whole genome shotgun (WGS) entry which is preliminary data.</text>
</comment>
<name>A0AAN9D6X5_9TELE</name>
<gene>
    <name evidence="2" type="ORF">R3I93_007310</name>
</gene>
<evidence type="ECO:0008006" key="4">
    <source>
        <dbReference type="Google" id="ProtNLM"/>
    </source>
</evidence>
<sequence>MTGNMQGVLLVLLLISMLIFSAAFPMEPLQKTPLLVQPSDPQLSESVTLGNSQDVRVSSLGFRLKRANSANTKRPARYCAGCFSVIGDPTRPDRLYPNSA</sequence>
<evidence type="ECO:0000313" key="3">
    <source>
        <dbReference type="Proteomes" id="UP001364617"/>
    </source>
</evidence>
<evidence type="ECO:0000256" key="1">
    <source>
        <dbReference type="SAM" id="SignalP"/>
    </source>
</evidence>
<proteinExistence type="predicted"/>
<dbReference type="AlphaFoldDB" id="A0AAN9D6X5"/>
<feature type="chain" id="PRO_5042983742" description="Hepcidin" evidence="1">
    <location>
        <begin position="24"/>
        <end position="100"/>
    </location>
</feature>
<reference evidence="2 3" key="1">
    <citation type="submission" date="2024-02" db="EMBL/GenBank/DDBJ databases">
        <title>Chromosome-level genome assembly of the Eurasian Minnow (Phoxinus phoxinus).</title>
        <authorList>
            <person name="Oriowo T.O."/>
            <person name="Martin S."/>
            <person name="Stange M."/>
            <person name="Chrysostomakis Y."/>
            <person name="Brown T."/>
            <person name="Winkler S."/>
            <person name="Kukowka S."/>
            <person name="Myers E.W."/>
            <person name="Bohne A."/>
        </authorList>
    </citation>
    <scope>NUCLEOTIDE SEQUENCE [LARGE SCALE GENOMIC DNA]</scope>
    <source>
        <strain evidence="2">ZFMK-TIS-60720</strain>
        <tissue evidence="2">Whole Organism</tissue>
    </source>
</reference>
<dbReference type="Proteomes" id="UP001364617">
    <property type="component" value="Unassembled WGS sequence"/>
</dbReference>
<feature type="signal peptide" evidence="1">
    <location>
        <begin position="1"/>
        <end position="23"/>
    </location>
</feature>
<dbReference type="EMBL" id="JAYKXH010000007">
    <property type="protein sequence ID" value="KAK7163232.1"/>
    <property type="molecule type" value="Genomic_DNA"/>
</dbReference>
<keyword evidence="1" id="KW-0732">Signal</keyword>
<accession>A0AAN9D6X5</accession>
<protein>
    <recommendedName>
        <fullName evidence="4">Hepcidin</fullName>
    </recommendedName>
</protein>
<organism evidence="2 3">
    <name type="scientific">Phoxinus phoxinus</name>
    <name type="common">Eurasian minnow</name>
    <dbReference type="NCBI Taxonomy" id="58324"/>
    <lineage>
        <taxon>Eukaryota</taxon>
        <taxon>Metazoa</taxon>
        <taxon>Chordata</taxon>
        <taxon>Craniata</taxon>
        <taxon>Vertebrata</taxon>
        <taxon>Euteleostomi</taxon>
        <taxon>Actinopterygii</taxon>
        <taxon>Neopterygii</taxon>
        <taxon>Teleostei</taxon>
        <taxon>Ostariophysi</taxon>
        <taxon>Cypriniformes</taxon>
        <taxon>Leuciscidae</taxon>
        <taxon>Phoxininae</taxon>
        <taxon>Phoxinus</taxon>
    </lineage>
</organism>
<keyword evidence="3" id="KW-1185">Reference proteome</keyword>
<evidence type="ECO:0000313" key="2">
    <source>
        <dbReference type="EMBL" id="KAK7163232.1"/>
    </source>
</evidence>